<dbReference type="InterPro" id="IPR004046">
    <property type="entry name" value="GST_C"/>
</dbReference>
<dbReference type="Gene3D" id="3.40.30.10">
    <property type="entry name" value="Glutaredoxin"/>
    <property type="match status" value="1"/>
</dbReference>
<dbReference type="SUPFAM" id="SSF47616">
    <property type="entry name" value="GST C-terminal domain-like"/>
    <property type="match status" value="1"/>
</dbReference>
<dbReference type="InterPro" id="IPR036282">
    <property type="entry name" value="Glutathione-S-Trfase_C_sf"/>
</dbReference>
<dbReference type="Proteomes" id="UP000645257">
    <property type="component" value="Unassembled WGS sequence"/>
</dbReference>
<dbReference type="AlphaFoldDB" id="A0A918P339"/>
<reference evidence="2" key="1">
    <citation type="journal article" date="2014" name="Int. J. Syst. Evol. Microbiol.">
        <title>Complete genome sequence of Corynebacterium casei LMG S-19264T (=DSM 44701T), isolated from a smear-ripened cheese.</title>
        <authorList>
            <consortium name="US DOE Joint Genome Institute (JGI-PGF)"/>
            <person name="Walter F."/>
            <person name="Albersmeier A."/>
            <person name="Kalinowski J."/>
            <person name="Ruckert C."/>
        </authorList>
    </citation>
    <scope>NUCLEOTIDE SEQUENCE</scope>
    <source>
        <strain evidence="2">KCTC 32182</strain>
    </source>
</reference>
<sequence>MSTLYQFPFSHFCEKARWALDYKQHPYAVRNLLPLFHLTTTLRPGRKTSLPLLIEGDLRLQDSGEIIDYLDRRHPHKPLTPIPAEEARLAREWERVLDKDLGVTLRRWFYFHTLPDTPHARYFLEQDLPASRRHLFRLCFPLVRRAMQHRMRITPDTAASALDTLERTLDRLDTIVGGQPFLVGNHFSRADLTGAALLSPLRARGRTQEELQAIFSPPVWQWWKSFHQRPTSTWLEQMYRDYR</sequence>
<evidence type="ECO:0000313" key="3">
    <source>
        <dbReference type="Proteomes" id="UP000645257"/>
    </source>
</evidence>
<keyword evidence="3" id="KW-1185">Reference proteome</keyword>
<dbReference type="SUPFAM" id="SSF52833">
    <property type="entry name" value="Thioredoxin-like"/>
    <property type="match status" value="1"/>
</dbReference>
<feature type="domain" description="GST N-terminal" evidence="1">
    <location>
        <begin position="1"/>
        <end position="78"/>
    </location>
</feature>
<dbReference type="CDD" id="cd00570">
    <property type="entry name" value="GST_N_family"/>
    <property type="match status" value="1"/>
</dbReference>
<reference evidence="2" key="2">
    <citation type="submission" date="2020-09" db="EMBL/GenBank/DDBJ databases">
        <authorList>
            <person name="Sun Q."/>
            <person name="Kim S."/>
        </authorList>
    </citation>
    <scope>NUCLEOTIDE SEQUENCE</scope>
    <source>
        <strain evidence="2">KCTC 32182</strain>
    </source>
</reference>
<evidence type="ECO:0000313" key="2">
    <source>
        <dbReference type="EMBL" id="GGY13704.1"/>
    </source>
</evidence>
<protein>
    <recommendedName>
        <fullName evidence="1">GST N-terminal domain-containing protein</fullName>
    </recommendedName>
</protein>
<name>A0A918P339_9NEIS</name>
<comment type="caution">
    <text evidence="2">The sequence shown here is derived from an EMBL/GenBank/DDBJ whole genome shotgun (WGS) entry which is preliminary data.</text>
</comment>
<accession>A0A918P339</accession>
<dbReference type="Pfam" id="PF13417">
    <property type="entry name" value="GST_N_3"/>
    <property type="match status" value="1"/>
</dbReference>
<dbReference type="Gene3D" id="1.20.1050.10">
    <property type="match status" value="1"/>
</dbReference>
<evidence type="ECO:0000259" key="1">
    <source>
        <dbReference type="PROSITE" id="PS50404"/>
    </source>
</evidence>
<dbReference type="Pfam" id="PF14497">
    <property type="entry name" value="GST_C_3"/>
    <property type="match status" value="1"/>
</dbReference>
<organism evidence="2 3">
    <name type="scientific">Paludibacterium paludis</name>
    <dbReference type="NCBI Taxonomy" id="1225769"/>
    <lineage>
        <taxon>Bacteria</taxon>
        <taxon>Pseudomonadati</taxon>
        <taxon>Pseudomonadota</taxon>
        <taxon>Betaproteobacteria</taxon>
        <taxon>Neisseriales</taxon>
        <taxon>Chromobacteriaceae</taxon>
        <taxon>Paludibacterium</taxon>
    </lineage>
</organism>
<proteinExistence type="predicted"/>
<dbReference type="PROSITE" id="PS50404">
    <property type="entry name" value="GST_NTER"/>
    <property type="match status" value="1"/>
</dbReference>
<dbReference type="InterPro" id="IPR004045">
    <property type="entry name" value="Glutathione_S-Trfase_N"/>
</dbReference>
<gene>
    <name evidence="2" type="ORF">GCM10011289_16300</name>
</gene>
<dbReference type="EMBL" id="BMYX01000007">
    <property type="protein sequence ID" value="GGY13704.1"/>
    <property type="molecule type" value="Genomic_DNA"/>
</dbReference>
<dbReference type="InterPro" id="IPR036249">
    <property type="entry name" value="Thioredoxin-like_sf"/>
</dbReference>
<dbReference type="RefSeq" id="WP_189533130.1">
    <property type="nucleotide sequence ID" value="NZ_BMYX01000007.1"/>
</dbReference>